<keyword evidence="1" id="KW-0472">Membrane</keyword>
<evidence type="ECO:0000256" key="1">
    <source>
        <dbReference type="SAM" id="Phobius"/>
    </source>
</evidence>
<protein>
    <submittedName>
        <fullName evidence="2">Uncharacterized protein</fullName>
    </submittedName>
</protein>
<organism evidence="2">
    <name type="scientific">Arundo donax</name>
    <name type="common">Giant reed</name>
    <name type="synonym">Donax arundinaceus</name>
    <dbReference type="NCBI Taxonomy" id="35708"/>
    <lineage>
        <taxon>Eukaryota</taxon>
        <taxon>Viridiplantae</taxon>
        <taxon>Streptophyta</taxon>
        <taxon>Embryophyta</taxon>
        <taxon>Tracheophyta</taxon>
        <taxon>Spermatophyta</taxon>
        <taxon>Magnoliopsida</taxon>
        <taxon>Liliopsida</taxon>
        <taxon>Poales</taxon>
        <taxon>Poaceae</taxon>
        <taxon>PACMAD clade</taxon>
        <taxon>Arundinoideae</taxon>
        <taxon>Arundineae</taxon>
        <taxon>Arundo</taxon>
    </lineage>
</organism>
<name>A0A0A9HM53_ARUDO</name>
<evidence type="ECO:0000313" key="2">
    <source>
        <dbReference type="EMBL" id="JAE36924.1"/>
    </source>
</evidence>
<dbReference type="EMBL" id="GBRH01160972">
    <property type="protein sequence ID" value="JAE36924.1"/>
    <property type="molecule type" value="Transcribed_RNA"/>
</dbReference>
<accession>A0A0A9HM53</accession>
<dbReference type="AlphaFoldDB" id="A0A0A9HM53"/>
<sequence length="39" mass="4890">MRRSEYSSPLRKEEEEERILILFPCIKLICTNLLFYLRW</sequence>
<reference evidence="2" key="2">
    <citation type="journal article" date="2015" name="Data Brief">
        <title>Shoot transcriptome of the giant reed, Arundo donax.</title>
        <authorList>
            <person name="Barrero R.A."/>
            <person name="Guerrero F.D."/>
            <person name="Moolhuijzen P."/>
            <person name="Goolsby J.A."/>
            <person name="Tidwell J."/>
            <person name="Bellgard S.E."/>
            <person name="Bellgard M.I."/>
        </authorList>
    </citation>
    <scope>NUCLEOTIDE SEQUENCE</scope>
    <source>
        <tissue evidence="2">Shoot tissue taken approximately 20 cm above the soil surface</tissue>
    </source>
</reference>
<keyword evidence="1" id="KW-0812">Transmembrane</keyword>
<feature type="transmembrane region" description="Helical" evidence="1">
    <location>
        <begin position="20"/>
        <end position="37"/>
    </location>
</feature>
<reference evidence="2" key="1">
    <citation type="submission" date="2014-09" db="EMBL/GenBank/DDBJ databases">
        <authorList>
            <person name="Magalhaes I.L.F."/>
            <person name="Oliveira U."/>
            <person name="Santos F.R."/>
            <person name="Vidigal T.H.D.A."/>
            <person name="Brescovit A.D."/>
            <person name="Santos A.J."/>
        </authorList>
    </citation>
    <scope>NUCLEOTIDE SEQUENCE</scope>
    <source>
        <tissue evidence="2">Shoot tissue taken approximately 20 cm above the soil surface</tissue>
    </source>
</reference>
<keyword evidence="1" id="KW-1133">Transmembrane helix</keyword>
<proteinExistence type="predicted"/>